<feature type="non-terminal residue" evidence="2">
    <location>
        <position position="1"/>
    </location>
</feature>
<keyword evidence="3" id="KW-1185">Reference proteome</keyword>
<evidence type="ECO:0000313" key="2">
    <source>
        <dbReference type="EMBL" id="RDY12893.1"/>
    </source>
</evidence>
<proteinExistence type="predicted"/>
<dbReference type="PANTHER" id="PTHR32108:SF9">
    <property type="entry name" value="REVERSE TRANSCRIPTASE RNASE H-LIKE DOMAIN-CONTAINING PROTEIN"/>
    <property type="match status" value="1"/>
</dbReference>
<evidence type="ECO:0008006" key="4">
    <source>
        <dbReference type="Google" id="ProtNLM"/>
    </source>
</evidence>
<gene>
    <name evidence="2" type="ORF">CR513_02248</name>
</gene>
<dbReference type="PANTHER" id="PTHR32108">
    <property type="entry name" value="DNA-DIRECTED RNA POLYMERASE SUBUNIT ALPHA"/>
    <property type="match status" value="1"/>
</dbReference>
<comment type="caution">
    <text evidence="2">The sequence shown here is derived from an EMBL/GenBank/DDBJ whole genome shotgun (WGS) entry which is preliminary data.</text>
</comment>
<protein>
    <recommendedName>
        <fullName evidence="4">G-patch domain-containing protein</fullName>
    </recommendedName>
</protein>
<evidence type="ECO:0000256" key="1">
    <source>
        <dbReference type="SAM" id="MobiDB-lite"/>
    </source>
</evidence>
<dbReference type="EMBL" id="QJKJ01000386">
    <property type="protein sequence ID" value="RDY12893.1"/>
    <property type="molecule type" value="Genomic_DNA"/>
</dbReference>
<sequence length="464" mass="51612">MKEDVNQVKEQMSKILEVLQAMKGLNGNKVNQPQATPSHPPGHTLSPQAHPSVQIPSTSPSFKTNGAPTYNAQDYQVVNPLSTIVIHPYSPMNIDQKIDYNFWKKDLVVIRERVEAGVKNGKIAHMTTTPKRPRVVMDKKKIGETNAIDLIDRGWLSFKENTPNVRENPLLRHGCTSINAINGNFDSLIREGLMDSSIIQISWSREEKKVLMTHYERGTNPPKPVVTHFTKNAIVLAPSVPKSLIVKIPMPFPFKDSRAVPWKCGVKVQTKNNMNEQLQDDLGEGSAIVTNLTGIGGIMRSEQIYTQEVLRKGKENMAEGKEGEIEADKTIVEEGEKNKKVSDEEAMEFLKIVQQSKGIVSNIIANNHFTFTDEEIAGKEDIMVMCPTPFRYIEAAEEAFEIALESLEVNITASEESLSKNLCPSKAAIMVAKVMLGGGYQPGERVGKELNGIIKPIEFPENKN</sequence>
<accession>A0A371ICZ3</accession>
<dbReference type="AlphaFoldDB" id="A0A371ICZ3"/>
<name>A0A371ICZ3_MUCPR</name>
<dbReference type="OrthoDB" id="1460410at2759"/>
<organism evidence="2 3">
    <name type="scientific">Mucuna pruriens</name>
    <name type="common">Velvet bean</name>
    <name type="synonym">Dolichos pruriens</name>
    <dbReference type="NCBI Taxonomy" id="157652"/>
    <lineage>
        <taxon>Eukaryota</taxon>
        <taxon>Viridiplantae</taxon>
        <taxon>Streptophyta</taxon>
        <taxon>Embryophyta</taxon>
        <taxon>Tracheophyta</taxon>
        <taxon>Spermatophyta</taxon>
        <taxon>Magnoliopsida</taxon>
        <taxon>eudicotyledons</taxon>
        <taxon>Gunneridae</taxon>
        <taxon>Pentapetalae</taxon>
        <taxon>rosids</taxon>
        <taxon>fabids</taxon>
        <taxon>Fabales</taxon>
        <taxon>Fabaceae</taxon>
        <taxon>Papilionoideae</taxon>
        <taxon>50 kb inversion clade</taxon>
        <taxon>NPAAA clade</taxon>
        <taxon>indigoferoid/millettioid clade</taxon>
        <taxon>Phaseoleae</taxon>
        <taxon>Mucuna</taxon>
    </lineage>
</organism>
<feature type="compositionally biased region" description="Polar residues" evidence="1">
    <location>
        <begin position="45"/>
        <end position="67"/>
    </location>
</feature>
<feature type="compositionally biased region" description="Polar residues" evidence="1">
    <location>
        <begin position="28"/>
        <end position="37"/>
    </location>
</feature>
<evidence type="ECO:0000313" key="3">
    <source>
        <dbReference type="Proteomes" id="UP000257109"/>
    </source>
</evidence>
<feature type="region of interest" description="Disordered" evidence="1">
    <location>
        <begin position="27"/>
        <end position="67"/>
    </location>
</feature>
<dbReference type="Proteomes" id="UP000257109">
    <property type="component" value="Unassembled WGS sequence"/>
</dbReference>
<reference evidence="2" key="1">
    <citation type="submission" date="2018-05" db="EMBL/GenBank/DDBJ databases">
        <title>Draft genome of Mucuna pruriens seed.</title>
        <authorList>
            <person name="Nnadi N.E."/>
            <person name="Vos R."/>
            <person name="Hasami M.H."/>
            <person name="Devisetty U.K."/>
            <person name="Aguiy J.C."/>
        </authorList>
    </citation>
    <scope>NUCLEOTIDE SEQUENCE [LARGE SCALE GENOMIC DNA]</scope>
    <source>
        <strain evidence="2">JCA_2017</strain>
    </source>
</reference>